<dbReference type="SUPFAM" id="SSF53335">
    <property type="entry name" value="S-adenosyl-L-methionine-dependent methyltransferases"/>
    <property type="match status" value="1"/>
</dbReference>
<dbReference type="GO" id="GO:0032259">
    <property type="term" value="P:methylation"/>
    <property type="evidence" value="ECO:0007669"/>
    <property type="project" value="UniProtKB-KW"/>
</dbReference>
<dbReference type="OrthoDB" id="455741at2"/>
<feature type="domain" description="Methyltransferase" evidence="1">
    <location>
        <begin position="41"/>
        <end position="163"/>
    </location>
</feature>
<organism evidence="2 3">
    <name type="scientific">Rippkaea orientalis (strain PCC 8801 / RF-1)</name>
    <name type="common">Cyanothece sp. (strain PCC 8801)</name>
    <dbReference type="NCBI Taxonomy" id="41431"/>
    <lineage>
        <taxon>Bacteria</taxon>
        <taxon>Bacillati</taxon>
        <taxon>Cyanobacteriota</taxon>
        <taxon>Cyanophyceae</taxon>
        <taxon>Oscillatoriophycideae</taxon>
        <taxon>Chroococcales</taxon>
        <taxon>Aphanothecaceae</taxon>
        <taxon>Rippkaea</taxon>
        <taxon>Rippkaea orientalis</taxon>
    </lineage>
</organism>
<dbReference type="PANTHER" id="PTHR43861:SF1">
    <property type="entry name" value="TRANS-ACONITATE 2-METHYLTRANSFERASE"/>
    <property type="match status" value="1"/>
</dbReference>
<dbReference type="PANTHER" id="PTHR43861">
    <property type="entry name" value="TRANS-ACONITATE 2-METHYLTRANSFERASE-RELATED"/>
    <property type="match status" value="1"/>
</dbReference>
<dbReference type="PROSITE" id="PS51608">
    <property type="entry name" value="SAM_MT_UBIE"/>
    <property type="match status" value="1"/>
</dbReference>
<dbReference type="EMBL" id="CP001287">
    <property type="protein sequence ID" value="ACK67711.1"/>
    <property type="molecule type" value="Genomic_DNA"/>
</dbReference>
<evidence type="ECO:0000313" key="2">
    <source>
        <dbReference type="EMBL" id="ACK67711.1"/>
    </source>
</evidence>
<dbReference type="Gene3D" id="3.40.50.150">
    <property type="entry name" value="Vaccinia Virus protein VP39"/>
    <property type="match status" value="1"/>
</dbReference>
<protein>
    <submittedName>
        <fullName evidence="2">Methyltransferase type 11</fullName>
    </submittedName>
</protein>
<gene>
    <name evidence="2" type="ordered locus">PCC8801_3760</name>
</gene>
<evidence type="ECO:0000313" key="3">
    <source>
        <dbReference type="Proteomes" id="UP000008204"/>
    </source>
</evidence>
<keyword evidence="2" id="KW-0489">Methyltransferase</keyword>
<keyword evidence="2" id="KW-0808">Transferase</keyword>
<dbReference type="RefSeq" id="WP_012596969.1">
    <property type="nucleotide sequence ID" value="NC_011726.1"/>
</dbReference>
<dbReference type="eggNOG" id="COG2226">
    <property type="taxonomic scope" value="Bacteria"/>
</dbReference>
<sequence>MDNYKDYKHQVTEFFNQRQNNYDTDYSYRRGLRLVQLTPIEKGQKILDIATGTGIAAIEAAIKLDKTGQIIGVDFSPGMLTTAQRKIDKAQLKNIELIQADIDELSFPEESFDVILCSSALPWFTDIPKSLMKWHSWLKTGGIMSFSCYSETAFLTPIIVRVCGNIYNIDLPNWNEPLGTPQKCHQVLEKAGFKQIKITTEQFGAYLNLEEAKDWWKGESTWINPRGNPLQLLSDKQLQTLKKAYDKEIEALATVKGVWQDITTFFVIARKSTPIGVNG</sequence>
<dbReference type="InterPro" id="IPR025714">
    <property type="entry name" value="Methyltranfer_dom"/>
</dbReference>
<dbReference type="InterPro" id="IPR029063">
    <property type="entry name" value="SAM-dependent_MTases_sf"/>
</dbReference>
<proteinExistence type="predicted"/>
<dbReference type="InterPro" id="IPR004033">
    <property type="entry name" value="UbiE/COQ5_MeTrFase"/>
</dbReference>
<evidence type="ECO:0000259" key="1">
    <source>
        <dbReference type="Pfam" id="PF13847"/>
    </source>
</evidence>
<dbReference type="STRING" id="41431.PCC8801_3760"/>
<reference evidence="3" key="1">
    <citation type="journal article" date="2011" name="MBio">
        <title>Novel metabolic attributes of the genus Cyanothece, comprising a group of unicellular nitrogen-fixing Cyanobacteria.</title>
        <authorList>
            <person name="Bandyopadhyay A."/>
            <person name="Elvitigala T."/>
            <person name="Welsh E."/>
            <person name="Stockel J."/>
            <person name="Liberton M."/>
            <person name="Min H."/>
            <person name="Sherman L.A."/>
            <person name="Pakrasi H.B."/>
        </authorList>
    </citation>
    <scope>NUCLEOTIDE SEQUENCE [LARGE SCALE GENOMIC DNA]</scope>
    <source>
        <strain evidence="3">PCC 8801</strain>
    </source>
</reference>
<dbReference type="GO" id="GO:0008168">
    <property type="term" value="F:methyltransferase activity"/>
    <property type="evidence" value="ECO:0007669"/>
    <property type="project" value="UniProtKB-KW"/>
</dbReference>
<dbReference type="AlphaFoldDB" id="B7K310"/>
<dbReference type="Proteomes" id="UP000008204">
    <property type="component" value="Chromosome"/>
</dbReference>
<dbReference type="Pfam" id="PF13847">
    <property type="entry name" value="Methyltransf_31"/>
    <property type="match status" value="1"/>
</dbReference>
<dbReference type="KEGG" id="cyp:PCC8801_3760"/>
<dbReference type="CDD" id="cd02440">
    <property type="entry name" value="AdoMet_MTases"/>
    <property type="match status" value="1"/>
</dbReference>
<dbReference type="HOGENOM" id="CLU_037990_2_6_3"/>
<accession>B7K310</accession>
<name>B7K310_RIPO1</name>
<keyword evidence="3" id="KW-1185">Reference proteome</keyword>